<protein>
    <submittedName>
        <fullName evidence="2">Uncharacterized protein</fullName>
    </submittedName>
</protein>
<reference evidence="2 3" key="1">
    <citation type="submission" date="2019-03" db="EMBL/GenBank/DDBJ databases">
        <title>Genomics of glacier-inhabiting Cryobacterium strains.</title>
        <authorList>
            <person name="Liu Q."/>
            <person name="Xin Y.-H."/>
        </authorList>
    </citation>
    <scope>NUCLEOTIDE SEQUENCE [LARGE SCALE GENOMIC DNA]</scope>
    <source>
        <strain evidence="2 3">Sr39</strain>
    </source>
</reference>
<keyword evidence="1" id="KW-0472">Membrane</keyword>
<dbReference type="RefSeq" id="WP_134513906.1">
    <property type="nucleotide sequence ID" value="NZ_SOHJ01000004.1"/>
</dbReference>
<organism evidence="2 3">
    <name type="scientific">Cryobacterium suzukii</name>
    <dbReference type="NCBI Taxonomy" id="1259198"/>
    <lineage>
        <taxon>Bacteria</taxon>
        <taxon>Bacillati</taxon>
        <taxon>Actinomycetota</taxon>
        <taxon>Actinomycetes</taxon>
        <taxon>Micrococcales</taxon>
        <taxon>Microbacteriaceae</taxon>
        <taxon>Cryobacterium</taxon>
    </lineage>
</organism>
<dbReference type="Proteomes" id="UP000298170">
    <property type="component" value="Unassembled WGS sequence"/>
</dbReference>
<dbReference type="EMBL" id="SOHJ01000004">
    <property type="protein sequence ID" value="TFD61704.1"/>
    <property type="molecule type" value="Genomic_DNA"/>
</dbReference>
<gene>
    <name evidence="2" type="ORF">E3T39_06635</name>
</gene>
<evidence type="ECO:0000313" key="2">
    <source>
        <dbReference type="EMBL" id="TFD61704.1"/>
    </source>
</evidence>
<sequence>MFDKQQYSGEVMGIFARAKRLWAPTVTGIVALALVVGIGAVAQSQSQSQSQSQFQSITHSASTALSRDETSTVEEGSTTLTSEQIAALTDRQVDAILASSMETVEEAQLDFAVEASAADYAMALEAYDSISAELDTLIASGDIAALDTTVEQEAAAAGALSVQTVARRCSTVYKWQLQTIAWIAIGYGAFVTIAGLFVSGTVIGLPAGAVLQAMGIGLGVIGTYFLWKVDHLRWNSKRVCW</sequence>
<proteinExistence type="predicted"/>
<comment type="caution">
    <text evidence="2">The sequence shown here is derived from an EMBL/GenBank/DDBJ whole genome shotgun (WGS) entry which is preliminary data.</text>
</comment>
<feature type="transmembrane region" description="Helical" evidence="1">
    <location>
        <begin position="209"/>
        <end position="227"/>
    </location>
</feature>
<feature type="transmembrane region" description="Helical" evidence="1">
    <location>
        <begin position="180"/>
        <end position="203"/>
    </location>
</feature>
<keyword evidence="1" id="KW-1133">Transmembrane helix</keyword>
<name>A0A4R9AH07_9MICO</name>
<keyword evidence="3" id="KW-1185">Reference proteome</keyword>
<dbReference type="AlphaFoldDB" id="A0A4R9AH07"/>
<evidence type="ECO:0000256" key="1">
    <source>
        <dbReference type="SAM" id="Phobius"/>
    </source>
</evidence>
<evidence type="ECO:0000313" key="3">
    <source>
        <dbReference type="Proteomes" id="UP000298170"/>
    </source>
</evidence>
<accession>A0A4R9AH07</accession>
<feature type="transmembrane region" description="Helical" evidence="1">
    <location>
        <begin position="21"/>
        <end position="42"/>
    </location>
</feature>
<keyword evidence="1" id="KW-0812">Transmembrane</keyword>